<evidence type="ECO:0000256" key="1">
    <source>
        <dbReference type="SAM" id="MobiDB-lite"/>
    </source>
</evidence>
<sequence>MLWFGKRIGRSFAGIPSIRPPGMGFACGEFRPSDRRGWDSPAEFISPILSELALANSILARPSNLLPVITRCLGISLETETHQSLVRLCPLNEERPTGKQPKATKNRLTH</sequence>
<evidence type="ECO:0000313" key="3">
    <source>
        <dbReference type="WBParaSite" id="Gr19_v10_g13221.t1"/>
    </source>
</evidence>
<organism evidence="2 3">
    <name type="scientific">Globodera rostochiensis</name>
    <name type="common">Golden nematode worm</name>
    <name type="synonym">Heterodera rostochiensis</name>
    <dbReference type="NCBI Taxonomy" id="31243"/>
    <lineage>
        <taxon>Eukaryota</taxon>
        <taxon>Metazoa</taxon>
        <taxon>Ecdysozoa</taxon>
        <taxon>Nematoda</taxon>
        <taxon>Chromadorea</taxon>
        <taxon>Rhabditida</taxon>
        <taxon>Tylenchina</taxon>
        <taxon>Tylenchomorpha</taxon>
        <taxon>Tylenchoidea</taxon>
        <taxon>Heteroderidae</taxon>
        <taxon>Heteroderinae</taxon>
        <taxon>Globodera</taxon>
    </lineage>
</organism>
<dbReference type="WBParaSite" id="Gr19_v10_g13221.t1">
    <property type="protein sequence ID" value="Gr19_v10_g13221.t1"/>
    <property type="gene ID" value="Gr19_v10_g13221"/>
</dbReference>
<reference evidence="3" key="1">
    <citation type="submission" date="2022-11" db="UniProtKB">
        <authorList>
            <consortium name="WormBaseParasite"/>
        </authorList>
    </citation>
    <scope>IDENTIFICATION</scope>
</reference>
<feature type="region of interest" description="Disordered" evidence="1">
    <location>
        <begin position="91"/>
        <end position="110"/>
    </location>
</feature>
<name>A0A914H4Q3_GLORO</name>
<proteinExistence type="predicted"/>
<dbReference type="Proteomes" id="UP000887572">
    <property type="component" value="Unplaced"/>
</dbReference>
<accession>A0A914H4Q3</accession>
<keyword evidence="2" id="KW-1185">Reference proteome</keyword>
<protein>
    <submittedName>
        <fullName evidence="3">Uncharacterized protein</fullName>
    </submittedName>
</protein>
<evidence type="ECO:0000313" key="2">
    <source>
        <dbReference type="Proteomes" id="UP000887572"/>
    </source>
</evidence>
<dbReference type="AlphaFoldDB" id="A0A914H4Q3"/>